<evidence type="ECO:0000256" key="1">
    <source>
        <dbReference type="ARBA" id="ARBA00010641"/>
    </source>
</evidence>
<dbReference type="InterPro" id="IPR013249">
    <property type="entry name" value="RNA_pol_sigma70_r4_t2"/>
</dbReference>
<dbReference type="SUPFAM" id="SSF88659">
    <property type="entry name" value="Sigma3 and sigma4 domains of RNA polymerase sigma factors"/>
    <property type="match status" value="1"/>
</dbReference>
<evidence type="ECO:0000313" key="8">
    <source>
        <dbReference type="Proteomes" id="UP000541136"/>
    </source>
</evidence>
<comment type="similarity">
    <text evidence="1">Belongs to the sigma-70 factor family. ECF subfamily.</text>
</comment>
<evidence type="ECO:0000256" key="2">
    <source>
        <dbReference type="ARBA" id="ARBA00023015"/>
    </source>
</evidence>
<proteinExistence type="inferred from homology"/>
<dbReference type="EMBL" id="JACHIB010000011">
    <property type="protein sequence ID" value="MBB6084064.1"/>
    <property type="molecule type" value="Genomic_DNA"/>
</dbReference>
<evidence type="ECO:0000259" key="5">
    <source>
        <dbReference type="Pfam" id="PF04542"/>
    </source>
</evidence>
<organism evidence="7 8">
    <name type="scientific">Castellaniella defragrans</name>
    <name type="common">Alcaligenes defragrans</name>
    <dbReference type="NCBI Taxonomy" id="75697"/>
    <lineage>
        <taxon>Bacteria</taxon>
        <taxon>Pseudomonadati</taxon>
        <taxon>Pseudomonadota</taxon>
        <taxon>Betaproteobacteria</taxon>
        <taxon>Burkholderiales</taxon>
        <taxon>Alcaligenaceae</taxon>
        <taxon>Castellaniella</taxon>
    </lineage>
</organism>
<dbReference type="NCBIfam" id="TIGR02937">
    <property type="entry name" value="sigma70-ECF"/>
    <property type="match status" value="1"/>
</dbReference>
<comment type="caution">
    <text evidence="7">The sequence shown here is derived from an EMBL/GenBank/DDBJ whole genome shotgun (WGS) entry which is preliminary data.</text>
</comment>
<dbReference type="AlphaFoldDB" id="A0A7W9WP38"/>
<dbReference type="Gene3D" id="1.10.1740.10">
    <property type="match status" value="1"/>
</dbReference>
<feature type="domain" description="RNA polymerase sigma-70 region 2" evidence="5">
    <location>
        <begin position="16"/>
        <end position="77"/>
    </location>
</feature>
<keyword evidence="3" id="KW-0731">Sigma factor</keyword>
<dbReference type="SUPFAM" id="SSF88946">
    <property type="entry name" value="Sigma2 domain of RNA polymerase sigma factors"/>
    <property type="match status" value="1"/>
</dbReference>
<evidence type="ECO:0000313" key="7">
    <source>
        <dbReference type="EMBL" id="MBB6084064.1"/>
    </source>
</evidence>
<dbReference type="Pfam" id="PF04542">
    <property type="entry name" value="Sigma70_r2"/>
    <property type="match status" value="1"/>
</dbReference>
<dbReference type="Pfam" id="PF08281">
    <property type="entry name" value="Sigma70_r4_2"/>
    <property type="match status" value="1"/>
</dbReference>
<dbReference type="RefSeq" id="WP_043678842.1">
    <property type="nucleotide sequence ID" value="NZ_JACHIB010000011.1"/>
</dbReference>
<evidence type="ECO:0000259" key="6">
    <source>
        <dbReference type="Pfam" id="PF08281"/>
    </source>
</evidence>
<dbReference type="PANTHER" id="PTHR43133">
    <property type="entry name" value="RNA POLYMERASE ECF-TYPE SIGMA FACTO"/>
    <property type="match status" value="1"/>
</dbReference>
<keyword evidence="2" id="KW-0805">Transcription regulation</keyword>
<dbReference type="GO" id="GO:0003677">
    <property type="term" value="F:DNA binding"/>
    <property type="evidence" value="ECO:0007669"/>
    <property type="project" value="InterPro"/>
</dbReference>
<dbReference type="InterPro" id="IPR036388">
    <property type="entry name" value="WH-like_DNA-bd_sf"/>
</dbReference>
<accession>A0A7W9WP38</accession>
<sequence>MESTEPGTGGLVASLTHHYDDLVGYVGRRFGDADFARDVVHEVCVDLLDRPEPAGVRQPLAFLRRVLRNRAIDRRRGDAVRARLAETLAGRMVQAEHEDAATYLRGMQATEELAAVILALPDRARQVFILHRLYDMPQTAIAGELGLSLNAVAKHYAQAIRRIRERWVP</sequence>
<evidence type="ECO:0000256" key="4">
    <source>
        <dbReference type="ARBA" id="ARBA00023163"/>
    </source>
</evidence>
<dbReference type="Gene3D" id="1.10.10.10">
    <property type="entry name" value="Winged helix-like DNA-binding domain superfamily/Winged helix DNA-binding domain"/>
    <property type="match status" value="1"/>
</dbReference>
<dbReference type="GO" id="GO:0016987">
    <property type="term" value="F:sigma factor activity"/>
    <property type="evidence" value="ECO:0007669"/>
    <property type="project" value="UniProtKB-KW"/>
</dbReference>
<name>A0A7W9WP38_CASDE</name>
<gene>
    <name evidence="7" type="ORF">HNR28_002109</name>
</gene>
<dbReference type="InterPro" id="IPR007627">
    <property type="entry name" value="RNA_pol_sigma70_r2"/>
</dbReference>
<reference evidence="7 8" key="1">
    <citation type="submission" date="2020-08" db="EMBL/GenBank/DDBJ databases">
        <title>Genomic Encyclopedia of Type Strains, Phase IV (KMG-IV): sequencing the most valuable type-strain genomes for metagenomic binning, comparative biology and taxonomic classification.</title>
        <authorList>
            <person name="Goeker M."/>
        </authorList>
    </citation>
    <scope>NUCLEOTIDE SEQUENCE [LARGE SCALE GENOMIC DNA]</scope>
    <source>
        <strain evidence="7 8">DSM 12141</strain>
    </source>
</reference>
<dbReference type="InterPro" id="IPR014284">
    <property type="entry name" value="RNA_pol_sigma-70_dom"/>
</dbReference>
<dbReference type="InterPro" id="IPR013324">
    <property type="entry name" value="RNA_pol_sigma_r3/r4-like"/>
</dbReference>
<dbReference type="GO" id="GO:0006352">
    <property type="term" value="P:DNA-templated transcription initiation"/>
    <property type="evidence" value="ECO:0007669"/>
    <property type="project" value="InterPro"/>
</dbReference>
<feature type="domain" description="RNA polymerase sigma factor 70 region 4 type 2" evidence="6">
    <location>
        <begin position="111"/>
        <end position="162"/>
    </location>
</feature>
<dbReference type="InterPro" id="IPR039425">
    <property type="entry name" value="RNA_pol_sigma-70-like"/>
</dbReference>
<protein>
    <submittedName>
        <fullName evidence="7">RNA polymerase sigma-70 factor (ECF subfamily)</fullName>
    </submittedName>
</protein>
<dbReference type="InterPro" id="IPR013325">
    <property type="entry name" value="RNA_pol_sigma_r2"/>
</dbReference>
<dbReference type="PANTHER" id="PTHR43133:SF63">
    <property type="entry name" value="RNA POLYMERASE SIGMA FACTOR FECI-RELATED"/>
    <property type="match status" value="1"/>
</dbReference>
<keyword evidence="4" id="KW-0804">Transcription</keyword>
<dbReference type="Proteomes" id="UP000541136">
    <property type="component" value="Unassembled WGS sequence"/>
</dbReference>
<evidence type="ECO:0000256" key="3">
    <source>
        <dbReference type="ARBA" id="ARBA00023082"/>
    </source>
</evidence>